<comment type="caution">
    <text evidence="9">The sequence shown here is derived from an EMBL/GenBank/DDBJ whole genome shotgun (WGS) entry which is preliminary data.</text>
</comment>
<dbReference type="Gene3D" id="3.30.450.40">
    <property type="match status" value="1"/>
</dbReference>
<dbReference type="PRINTS" id="PR00344">
    <property type="entry name" value="BCTRLSENSOR"/>
</dbReference>
<dbReference type="Gene3D" id="1.10.287.130">
    <property type="match status" value="1"/>
</dbReference>
<keyword evidence="4 9" id="KW-0808">Transferase</keyword>
<dbReference type="InterPro" id="IPR003018">
    <property type="entry name" value="GAF"/>
</dbReference>
<evidence type="ECO:0000256" key="1">
    <source>
        <dbReference type="ARBA" id="ARBA00000085"/>
    </source>
</evidence>
<dbReference type="Pfam" id="PF02518">
    <property type="entry name" value="HATPase_c"/>
    <property type="match status" value="1"/>
</dbReference>
<dbReference type="RefSeq" id="WP_208341200.1">
    <property type="nucleotide sequence ID" value="NZ_CAWQFN010000815.1"/>
</dbReference>
<proteinExistence type="predicted"/>
<organism evidence="9 10">
    <name type="scientific">Aetokthonos hydrillicola Thurmond2011</name>
    <dbReference type="NCBI Taxonomy" id="2712845"/>
    <lineage>
        <taxon>Bacteria</taxon>
        <taxon>Bacillati</taxon>
        <taxon>Cyanobacteriota</taxon>
        <taxon>Cyanophyceae</taxon>
        <taxon>Nostocales</taxon>
        <taxon>Hapalosiphonaceae</taxon>
        <taxon>Aetokthonos</taxon>
    </lineage>
</organism>
<keyword evidence="3" id="KW-0597">Phosphoprotein</keyword>
<dbReference type="EC" id="2.7.13.3" evidence="2"/>
<dbReference type="PROSITE" id="PS50011">
    <property type="entry name" value="PROTEIN_KINASE_DOM"/>
    <property type="match status" value="1"/>
</dbReference>
<dbReference type="Pfam" id="PF13191">
    <property type="entry name" value="AAA_16"/>
    <property type="match status" value="1"/>
</dbReference>
<keyword evidence="6" id="KW-0175">Coiled coil</keyword>
<keyword evidence="4 9" id="KW-0418">Kinase</keyword>
<feature type="domain" description="Histidine kinase" evidence="8">
    <location>
        <begin position="1548"/>
        <end position="1805"/>
    </location>
</feature>
<comment type="catalytic activity">
    <reaction evidence="1">
        <text>ATP + protein L-histidine = ADP + protein N-phospho-L-histidine.</text>
        <dbReference type="EC" id="2.7.13.3"/>
    </reaction>
</comment>
<dbReference type="Gene3D" id="3.40.50.300">
    <property type="entry name" value="P-loop containing nucleotide triphosphate hydrolases"/>
    <property type="match status" value="1"/>
</dbReference>
<keyword evidence="5" id="KW-0902">Two-component regulatory system</keyword>
<dbReference type="SUPFAM" id="SSF55781">
    <property type="entry name" value="GAF domain-like"/>
    <property type="match status" value="1"/>
</dbReference>
<dbReference type="InterPro" id="IPR003594">
    <property type="entry name" value="HATPase_dom"/>
</dbReference>
<dbReference type="SUPFAM" id="SSF56112">
    <property type="entry name" value="Protein kinase-like (PK-like)"/>
    <property type="match status" value="1"/>
</dbReference>
<sequence>MVNLLCIPGYQVSEELYNGSRTVVYRGYREADSLPVIIKLLKNSYPSFSELLQFRNQYTITKNLDSPLIVRTYSLEPYQNRYALVMEDFGGISLKDYLTLQGKRYIPSTQEFLQIAISLCDSLDILYRERIIHQDIKPSNILINPQTKQVKLIDFSIASLLPRETQTLISRKVLEGTLTYISPEQTGRMNRVVDYRTDFYSLGVTFYEILIGKLPFESSDPMELIHCHIAKTSTCVSDINPEIPKVIGDMITKLMAKNAEERYQSALGLKHDLEECLAQIKETGKVTYFEISKRDICDRFIIPEKLYGREAEVEQLLEAFERVSTGHSEIMLVAGSSGIGKTAVVNEVHKPIVKQRGYFVKGKFDQFNRNIPFSGFVQAFRDLMEQLLAESDAQIEQWKDKIIDALGEEGQVIIEVVPQLERIIGQQLPIRNLFGTAAQNRFNLLFQKFLRIFTSQDHPLVIFLDDLQWADSASLQLIELLFAEANQGYLLLIGAYRDNEVSPVHPLMLSLDKISKSGLVLSTISLQPLREPKLNQLVVETLKCAEELGHSLSKLIYRKTQGNPFFATQFLKSLYEDRLIEFNYQDGCWQCDISLINQKSLTSNVVEFMVLQLQRLPESTQQILKFAACIGNQFDLEKLSTVCQLSMVETAGSLWKALQSGLILPRSEVYKFYQDSCEQTQLTISDRQILKYKFLHDRVQQAAYSLIREDEKQETHLQIGKLLLQNTSETELEEKIFDIVNQLNIGSALITDTNEKNQLARLNLKAGTKAKNATAYVSACEYFITGIQLLPDCSWQNDYEATLALYQSATEALCLCGEFEKMENYAAVVLQQSKTLLEKIPIHNVKIQACMAQGQHQNALRIALAVLRLIGVEFPQEVSETDIDHELEQTQLLLTKKSVMDLLKLPEMTDVNILAAMQILSSIMSTAYQAAPSLFKLIVLKQVQLSIIYGNAPESTYAYASYGLILCGVLKKIDVGYEFGEMALQLLEGLNASKLRSKTLFAVNCFIRHWKSPVKETLNPLLQAYTSGLETGDIEYAAMSAYVFGRYAYLSGYELKELAESMGNYGMVMHQFKQTTYFNFNSIYHQSVLNLLGMAENPCLLIGEIYDEVKMLPVHRADNQISLICQLHFCKLILCYLFDDYKKALDNAAIVKQYLASVNGLVVVPTFYFYESLTHLRLFQNSSLDNLKLIIEQVRENQKNLRKWADSAPMNYAHKFCLVEAELHQVLGEKAQAIEFYDRAISGAKENGYIQEQGLANELAARFYLNWGKEQIAQVYMQQAYYCYVHWGAKAKTEDLEKRYPHLLQPILQQRPLTLNSLETIATVVRTTKSSSTYTSSTSVSDILDLASILKAAQTISSSIELDQLVASLTKIILENSGAKKSVLILPQEDTWQVRAITFINNQENSPDQIKTILVPKSIDTCQDIPIAIINYVKNTGNTVVIENCQTDIPGLIGEYMLEHQPKSVLCTPIINQGRLVGIFYLENNLTCGVFSNERLQIINLLSCQAAISIENARLYQKVQQALHDLQQAQLQIIQSEKTSALGNLVAGVAHEMNNPLGFIAASLQQAKPILADIIEHLKLYQDSLADPGNEIKDHAEEIDLDYSLEDLPKILESMNVACTRLTNLSTSLRTFSRADKEYKVPFNIHEGIDSTILILKHRLKANEERPAIEVVTKYGNLPLIECFPGQLNQVFMNILANAIDALEESSNGRSFAERQANRHRITITTLAQVNQVQIVISDNGIGMSEQVKEQIFDHLFTTKAVGKGTGLGLAISKSIVMEKHGGSLIVNSTLGKGSEFVITLPILA</sequence>
<dbReference type="SMART" id="SM00220">
    <property type="entry name" value="S_TKc"/>
    <property type="match status" value="1"/>
</dbReference>
<dbReference type="InterPro" id="IPR004358">
    <property type="entry name" value="Sig_transdc_His_kin-like_C"/>
</dbReference>
<keyword evidence="10" id="KW-1185">Reference proteome</keyword>
<evidence type="ECO:0000313" key="9">
    <source>
        <dbReference type="EMBL" id="MDR9895274.1"/>
    </source>
</evidence>
<evidence type="ECO:0000256" key="5">
    <source>
        <dbReference type="ARBA" id="ARBA00023012"/>
    </source>
</evidence>
<dbReference type="CDD" id="cd14014">
    <property type="entry name" value="STKc_PknB_like"/>
    <property type="match status" value="1"/>
</dbReference>
<evidence type="ECO:0000256" key="6">
    <source>
        <dbReference type="SAM" id="Coils"/>
    </source>
</evidence>
<dbReference type="CDD" id="cd00082">
    <property type="entry name" value="HisKA"/>
    <property type="match status" value="1"/>
</dbReference>
<dbReference type="PROSITE" id="PS50109">
    <property type="entry name" value="HIS_KIN"/>
    <property type="match status" value="1"/>
</dbReference>
<dbReference type="InterPro" id="IPR041664">
    <property type="entry name" value="AAA_16"/>
</dbReference>
<evidence type="ECO:0000256" key="3">
    <source>
        <dbReference type="ARBA" id="ARBA00022553"/>
    </source>
</evidence>
<dbReference type="InterPro" id="IPR003661">
    <property type="entry name" value="HisK_dim/P_dom"/>
</dbReference>
<dbReference type="Gene3D" id="1.10.510.10">
    <property type="entry name" value="Transferase(Phosphotransferase) domain 1"/>
    <property type="match status" value="1"/>
</dbReference>
<dbReference type="SUPFAM" id="SSF52540">
    <property type="entry name" value="P-loop containing nucleoside triphosphate hydrolases"/>
    <property type="match status" value="1"/>
</dbReference>
<name>A0AAP5I5U0_9CYAN</name>
<evidence type="ECO:0000256" key="2">
    <source>
        <dbReference type="ARBA" id="ARBA00012438"/>
    </source>
</evidence>
<feature type="coiled-coil region" evidence="6">
    <location>
        <begin position="1512"/>
        <end position="1539"/>
    </location>
</feature>
<dbReference type="InterPro" id="IPR000719">
    <property type="entry name" value="Prot_kinase_dom"/>
</dbReference>
<dbReference type="InterPro" id="IPR036097">
    <property type="entry name" value="HisK_dim/P_sf"/>
</dbReference>
<evidence type="ECO:0000259" key="8">
    <source>
        <dbReference type="PROSITE" id="PS50109"/>
    </source>
</evidence>
<dbReference type="InterPro" id="IPR011009">
    <property type="entry name" value="Kinase-like_dom_sf"/>
</dbReference>
<dbReference type="Pfam" id="PF00069">
    <property type="entry name" value="Pkinase"/>
    <property type="match status" value="1"/>
</dbReference>
<dbReference type="Gene3D" id="3.30.565.10">
    <property type="entry name" value="Histidine kinase-like ATPase, C-terminal domain"/>
    <property type="match status" value="1"/>
</dbReference>
<dbReference type="InterPro" id="IPR005467">
    <property type="entry name" value="His_kinase_dom"/>
</dbReference>
<dbReference type="InterPro" id="IPR053159">
    <property type="entry name" value="Hybrid_Histidine_Kinase"/>
</dbReference>
<dbReference type="SMART" id="SM00065">
    <property type="entry name" value="GAF"/>
    <property type="match status" value="1"/>
</dbReference>
<dbReference type="InterPro" id="IPR036890">
    <property type="entry name" value="HATPase_C_sf"/>
</dbReference>
<dbReference type="InterPro" id="IPR029016">
    <property type="entry name" value="GAF-like_dom_sf"/>
</dbReference>
<feature type="domain" description="Protein kinase" evidence="7">
    <location>
        <begin position="10"/>
        <end position="274"/>
    </location>
</feature>
<dbReference type="PANTHER" id="PTHR43642">
    <property type="entry name" value="HYBRID SIGNAL TRANSDUCTION HISTIDINE KINASE G"/>
    <property type="match status" value="1"/>
</dbReference>
<dbReference type="InterPro" id="IPR027417">
    <property type="entry name" value="P-loop_NTPase"/>
</dbReference>
<reference evidence="10" key="1">
    <citation type="journal article" date="2021" name="Science">
        <title>Hunting the eagle killer: A cyanobacterial neurotoxin causes vacuolar myelinopathy.</title>
        <authorList>
            <person name="Breinlinger S."/>
            <person name="Phillips T.J."/>
            <person name="Haram B.N."/>
            <person name="Mares J."/>
            <person name="Martinez Yerena J.A."/>
            <person name="Hrouzek P."/>
            <person name="Sobotka R."/>
            <person name="Henderson W.M."/>
            <person name="Schmieder P."/>
            <person name="Williams S.M."/>
            <person name="Lauderdale J.D."/>
            <person name="Wilde H.D."/>
            <person name="Gerrin W."/>
            <person name="Kust A."/>
            <person name="Washington J.W."/>
            <person name="Wagner C."/>
            <person name="Geier B."/>
            <person name="Liebeke M."/>
            <person name="Enke H."/>
            <person name="Niedermeyer T.H.J."/>
            <person name="Wilde S.B."/>
        </authorList>
    </citation>
    <scope>NUCLEOTIDE SEQUENCE [LARGE SCALE GENOMIC DNA]</scope>
    <source>
        <strain evidence="10">Thurmond2011</strain>
    </source>
</reference>
<protein>
    <recommendedName>
        <fullName evidence="2">histidine kinase</fullName>
        <ecNumber evidence="2">2.7.13.3</ecNumber>
    </recommendedName>
</protein>
<dbReference type="SUPFAM" id="SSF47384">
    <property type="entry name" value="Homodimeric domain of signal transducing histidine kinase"/>
    <property type="match status" value="1"/>
</dbReference>
<dbReference type="SUPFAM" id="SSF55874">
    <property type="entry name" value="ATPase domain of HSP90 chaperone/DNA topoisomerase II/histidine kinase"/>
    <property type="match status" value="1"/>
</dbReference>
<dbReference type="PROSITE" id="PS00108">
    <property type="entry name" value="PROTEIN_KINASE_ST"/>
    <property type="match status" value="1"/>
</dbReference>
<evidence type="ECO:0000313" key="10">
    <source>
        <dbReference type="Proteomes" id="UP000667802"/>
    </source>
</evidence>
<dbReference type="GO" id="GO:0005524">
    <property type="term" value="F:ATP binding"/>
    <property type="evidence" value="ECO:0007669"/>
    <property type="project" value="InterPro"/>
</dbReference>
<gene>
    <name evidence="9" type="ORF">G7B40_011950</name>
</gene>
<evidence type="ECO:0000256" key="4">
    <source>
        <dbReference type="ARBA" id="ARBA00022777"/>
    </source>
</evidence>
<evidence type="ECO:0000259" key="7">
    <source>
        <dbReference type="PROSITE" id="PS50011"/>
    </source>
</evidence>
<dbReference type="EMBL" id="JAALHA020000004">
    <property type="protein sequence ID" value="MDR9895274.1"/>
    <property type="molecule type" value="Genomic_DNA"/>
</dbReference>
<dbReference type="SMART" id="SM00387">
    <property type="entry name" value="HATPase_c"/>
    <property type="match status" value="1"/>
</dbReference>
<dbReference type="Proteomes" id="UP000667802">
    <property type="component" value="Unassembled WGS sequence"/>
</dbReference>
<dbReference type="InterPro" id="IPR008271">
    <property type="entry name" value="Ser/Thr_kinase_AS"/>
</dbReference>
<accession>A0AAP5I5U0</accession>
<dbReference type="Pfam" id="PF01590">
    <property type="entry name" value="GAF"/>
    <property type="match status" value="1"/>
</dbReference>
<dbReference type="PANTHER" id="PTHR43642:SF1">
    <property type="entry name" value="HYBRID SIGNAL TRANSDUCTION HISTIDINE KINASE G"/>
    <property type="match status" value="1"/>
</dbReference>
<dbReference type="GO" id="GO:0000155">
    <property type="term" value="F:phosphorelay sensor kinase activity"/>
    <property type="evidence" value="ECO:0007669"/>
    <property type="project" value="InterPro"/>
</dbReference>